<comment type="function">
    <text evidence="1">TRAP proteins are part of a complex whose function is to bind calcium to the ER membrane and thereby regulate the retention of ER resident proteins.</text>
</comment>
<evidence type="ECO:0000256" key="6">
    <source>
        <dbReference type="ARBA" id="ARBA00022499"/>
    </source>
</evidence>
<evidence type="ECO:0000256" key="4">
    <source>
        <dbReference type="ARBA" id="ARBA00011819"/>
    </source>
</evidence>
<comment type="subunit">
    <text evidence="4">Heterotetramer of TRAP-alpha, TRAP-beta, TRAP-delta and TRAP-gamma.</text>
</comment>
<dbReference type="STRING" id="7574.A0A1S3HIU9"/>
<evidence type="ECO:0000256" key="2">
    <source>
        <dbReference type="ARBA" id="ARBA00004115"/>
    </source>
</evidence>
<dbReference type="GO" id="GO:0005789">
    <property type="term" value="C:endoplasmic reticulum membrane"/>
    <property type="evidence" value="ECO:0007669"/>
    <property type="project" value="UniProtKB-SubCell"/>
</dbReference>
<dbReference type="AlphaFoldDB" id="A0A1S3HIU9"/>
<keyword evidence="11" id="KW-1133">Transmembrane helix</keyword>
<gene>
    <name evidence="17" type="primary">LOC106155651</name>
    <name evidence="18" type="synonym">LOC106166580</name>
</gene>
<evidence type="ECO:0000313" key="17">
    <source>
        <dbReference type="RefSeq" id="XP_013386033.1"/>
    </source>
</evidence>
<evidence type="ECO:0000256" key="10">
    <source>
        <dbReference type="ARBA" id="ARBA00022843"/>
    </source>
</evidence>
<protein>
    <recommendedName>
        <fullName evidence="5">Translocon-associated protein subunit delta</fullName>
    </recommendedName>
    <alternativeName>
        <fullName evidence="14">Signal sequence receptor subunit delta</fullName>
    </alternativeName>
</protein>
<keyword evidence="8 15" id="KW-0732">Signal</keyword>
<reference evidence="17 18" key="1">
    <citation type="submission" date="2025-04" db="UniProtKB">
        <authorList>
            <consortium name="RefSeq"/>
        </authorList>
    </citation>
    <scope>IDENTIFICATION</scope>
    <source>
        <tissue evidence="17 18">Gonads</tissue>
    </source>
</reference>
<comment type="similarity">
    <text evidence="3">Belongs to the TRAP-delta family.</text>
</comment>
<accession>A0A1S3HIU9</accession>
<keyword evidence="9" id="KW-0256">Endoplasmic reticulum</keyword>
<evidence type="ECO:0000256" key="8">
    <source>
        <dbReference type="ARBA" id="ARBA00022729"/>
    </source>
</evidence>
<feature type="chain" id="PRO_5014545733" description="Translocon-associated protein subunit delta" evidence="15">
    <location>
        <begin position="24"/>
        <end position="173"/>
    </location>
</feature>
<dbReference type="PANTHER" id="PTHR12731">
    <property type="entry name" value="TRANSLOCON-ASSOCIATED PROTEIN, DELTA SUBUNIT"/>
    <property type="match status" value="1"/>
</dbReference>
<evidence type="ECO:0000256" key="5">
    <source>
        <dbReference type="ARBA" id="ARBA00014387"/>
    </source>
</evidence>
<dbReference type="RefSeq" id="XP_013386033.1">
    <property type="nucleotide sequence ID" value="XM_013530579.1"/>
</dbReference>
<organism evidence="16 17">
    <name type="scientific">Lingula anatina</name>
    <name type="common">Brachiopod</name>
    <name type="synonym">Lingula unguis</name>
    <dbReference type="NCBI Taxonomy" id="7574"/>
    <lineage>
        <taxon>Eukaryota</taxon>
        <taxon>Metazoa</taxon>
        <taxon>Spiralia</taxon>
        <taxon>Lophotrochozoa</taxon>
        <taxon>Brachiopoda</taxon>
        <taxon>Linguliformea</taxon>
        <taxon>Lingulata</taxon>
        <taxon>Lingulida</taxon>
        <taxon>Linguloidea</taxon>
        <taxon>Lingulidae</taxon>
        <taxon>Lingula</taxon>
    </lineage>
</organism>
<evidence type="ECO:0000256" key="3">
    <source>
        <dbReference type="ARBA" id="ARBA00009294"/>
    </source>
</evidence>
<dbReference type="RefSeq" id="XP_013400659.1">
    <property type="nucleotide sequence ID" value="XM_013545205.1"/>
</dbReference>
<dbReference type="GeneID" id="106166580"/>
<keyword evidence="12" id="KW-0472">Membrane</keyword>
<evidence type="ECO:0000256" key="11">
    <source>
        <dbReference type="ARBA" id="ARBA00022989"/>
    </source>
</evidence>
<evidence type="ECO:0000256" key="1">
    <source>
        <dbReference type="ARBA" id="ARBA00002838"/>
    </source>
</evidence>
<comment type="subcellular location">
    <subcellularLocation>
        <location evidence="2">Endoplasmic reticulum membrane</location>
        <topology evidence="2">Single-pass type I membrane protein</topology>
    </subcellularLocation>
</comment>
<evidence type="ECO:0000256" key="12">
    <source>
        <dbReference type="ARBA" id="ARBA00023136"/>
    </source>
</evidence>
<keyword evidence="13" id="KW-1015">Disulfide bond</keyword>
<evidence type="ECO:0000256" key="9">
    <source>
        <dbReference type="ARBA" id="ARBA00022824"/>
    </source>
</evidence>
<feature type="signal peptide" evidence="15">
    <location>
        <begin position="1"/>
        <end position="23"/>
    </location>
</feature>
<evidence type="ECO:0000256" key="7">
    <source>
        <dbReference type="ARBA" id="ARBA00022692"/>
    </source>
</evidence>
<dbReference type="OrthoDB" id="10055808at2759"/>
<evidence type="ECO:0000256" key="15">
    <source>
        <dbReference type="SAM" id="SignalP"/>
    </source>
</evidence>
<dbReference type="KEGG" id="lak:106155651"/>
<dbReference type="Proteomes" id="UP000085678">
    <property type="component" value="Unplaced"/>
</dbReference>
<sequence length="173" mass="18947">MATSRMVLAALAILAVLPVFTSGDTCLRPSVVSQTYTSSEAMMATETVVIVEFTLTCANNLKDVNLYAEINGRTLPATRGQNSKTYQVSWSDDHKNIPAGTYTVRFFDEDKYAALRKAQRSGDNTADIEPLFTIDVNHKGTYSGPFIQAEALATCVAILVWYLAYSTKSNLQS</sequence>
<dbReference type="InterPro" id="IPR008855">
    <property type="entry name" value="TRAP-delta"/>
</dbReference>
<keyword evidence="6" id="KW-1017">Isopeptide bond</keyword>
<keyword evidence="16" id="KW-1185">Reference proteome</keyword>
<proteinExistence type="inferred from homology"/>
<evidence type="ECO:0000313" key="18">
    <source>
        <dbReference type="RefSeq" id="XP_013400659.1"/>
    </source>
</evidence>
<name>A0A1S3HIU9_LINAN</name>
<evidence type="ECO:0000256" key="14">
    <source>
        <dbReference type="ARBA" id="ARBA00031791"/>
    </source>
</evidence>
<keyword evidence="10" id="KW-0832">Ubl conjugation</keyword>
<dbReference type="PANTHER" id="PTHR12731:SF1">
    <property type="entry name" value="TRANSLOCON-ASSOCIATED PROTEIN SUBUNIT DELTA"/>
    <property type="match status" value="1"/>
</dbReference>
<keyword evidence="7" id="KW-0812">Transmembrane</keyword>
<dbReference type="Pfam" id="PF05404">
    <property type="entry name" value="TRAP-delta"/>
    <property type="match status" value="1"/>
</dbReference>
<evidence type="ECO:0000313" key="16">
    <source>
        <dbReference type="Proteomes" id="UP000085678"/>
    </source>
</evidence>
<dbReference type="GeneID" id="106155651"/>
<dbReference type="KEGG" id="lak:106166580"/>
<evidence type="ECO:0000256" key="13">
    <source>
        <dbReference type="ARBA" id="ARBA00023157"/>
    </source>
</evidence>